<evidence type="ECO:0000259" key="2">
    <source>
        <dbReference type="Pfam" id="PF13960"/>
    </source>
</evidence>
<dbReference type="Proteomes" id="UP001652660">
    <property type="component" value="Chromosome 10e"/>
</dbReference>
<reference evidence="4" key="1">
    <citation type="journal article" date="2025" name="Foods">
        <title>Unveiling the Microbial Signatures of Arabica Coffee Cherries: Insights into Ripeness Specific Diversity, Functional Traits, and Implications for Quality and Safety.</title>
        <authorList>
            <consortium name="RefSeq"/>
            <person name="Tenea G.N."/>
            <person name="Cifuentes V."/>
            <person name="Reyes P."/>
            <person name="Cevallos-Vallejos M."/>
        </authorList>
    </citation>
    <scope>NUCLEOTIDE SEQUENCE [LARGE SCALE GENOMIC DNA]</scope>
</reference>
<feature type="domain" description="Transposase-associated" evidence="3">
    <location>
        <begin position="3"/>
        <end position="75"/>
    </location>
</feature>
<evidence type="ECO:0008006" key="6">
    <source>
        <dbReference type="Google" id="ProtNLM"/>
    </source>
</evidence>
<keyword evidence="4" id="KW-1185">Reference proteome</keyword>
<dbReference type="OrthoDB" id="1933987at2759"/>
<dbReference type="GeneID" id="113711390"/>
<sequence>MDKRWMSMSRSSDEYKAGLEDFLDFAFTNGSIGEMILCPCIRCGNGVFVTREQAKSHLIWKGFIKGYTQWLAHGELSSNLHHTSSHGSSNEVPPLNPIDDMQGLLQDAVGVLNQNLDVGERLEPEQPNIEAEKFYNLINDSKQPLYPDCPQFSKLSFLVRLLHIKCLSKMPDSVFNTLLDLLRQALPEGVNLPNSYYEAKKTMKELGLGYEKYDACPNDCTLYWGKDESKIKCDTCKHLRWEGTKDDPTGEKRKVPHKVLWHFPLKPRLQRLFMSSKTASSMKWHVEGRTKDGRMRHPADTPVWQSFDYQNPEFAKDPRNVRLGLASDGFNPFKSMNVNHSTWPVVLMPYNLPPWMCMKQPYFMLSLLIPGPYAPGNNIDVYLQPLIAELKELWDVGMTTYDASSKENFQMHAALLWTISDFPGYANLSGWSTKGYLACPVCHKHTVSHHLRHGSKQCYMGHRRFLEKEHSYRKDKRNFDGKEEHRVAPPRLTGDMILEELRSYKIKFGKAVNDNPELPFNWKKQSIFFDLPYWKNNLLRHCLDVMHIEKNVCETIVRTLLNVDGKYDNLGVRRDLEEMGIRAGLHPITDEFGRAYLPPTCFYLDKKEKELFCKILKKVKVPDGYSATISKSVHLKPSKLTGLKSHDNHILLQQLLPLCYRKLLPKSVRSPLIKLSKYFRDLCCKALCPRELLRMEKEIAVVLCQLERVFPPSFFVIMVHLTTHLATEARIAGPVHYRWMYPIERYLCTLKNYVRNRSRPEGSIAEGYLVDECLTFCSLYLSDEVTTKFNRSSRNEDGGESSTEGLEIFSIQGRPLGKGNSVVMDDETIKKAHQYVIFNCEAMDPYINQHRKLVEEQHLRSSKHEKERIHSETFANWFDSHVDDFLPENEVISKDLRLLAKGPNVVGLKYERYIVNGFRFHTKYLESKRKNQNSGVIVTAITSSFASTKDMNPVSSDLAYYGVLKDILELDYGGGRRVVLFDCDWVSKGKRLKQDDDGFTLVNFMNVKRHHEPFVLASQVKQVFYVEDPLDKGWNVVIPTVPRDDLKMDPIDVEMYLQSQPSSSHQRETFDDINWVREGVIGEIVDTTRVASSSKG</sequence>
<dbReference type="Pfam" id="PF13960">
    <property type="entry name" value="DUF4218"/>
    <property type="match status" value="1"/>
</dbReference>
<dbReference type="PANTHER" id="PTHR10775">
    <property type="entry name" value="OS08G0208400 PROTEIN"/>
    <property type="match status" value="1"/>
</dbReference>
<dbReference type="AlphaFoldDB" id="A0A6P6UIK4"/>
<feature type="domain" description="DUF4216" evidence="1">
    <location>
        <begin position="968"/>
        <end position="1037"/>
    </location>
</feature>
<dbReference type="Pfam" id="PF02992">
    <property type="entry name" value="Transposase_21"/>
    <property type="match status" value="1"/>
</dbReference>
<accession>A0A6P6UIK4</accession>
<dbReference type="InterPro" id="IPR025312">
    <property type="entry name" value="DUF4216"/>
</dbReference>
<proteinExistence type="predicted"/>
<reference evidence="5" key="2">
    <citation type="submission" date="2025-08" db="UniProtKB">
        <authorList>
            <consortium name="RefSeq"/>
        </authorList>
    </citation>
    <scope>IDENTIFICATION</scope>
    <source>
        <tissue evidence="5">Leaves</tissue>
    </source>
</reference>
<dbReference type="RefSeq" id="XP_027090359.2">
    <property type="nucleotide sequence ID" value="XM_027234558.2"/>
</dbReference>
<dbReference type="InterPro" id="IPR004242">
    <property type="entry name" value="Transposase_21"/>
</dbReference>
<evidence type="ECO:0000259" key="1">
    <source>
        <dbReference type="Pfam" id="PF13952"/>
    </source>
</evidence>
<protein>
    <recommendedName>
        <fullName evidence="6">Transposase</fullName>
    </recommendedName>
</protein>
<dbReference type="InterPro" id="IPR029480">
    <property type="entry name" value="Transpos_assoc"/>
</dbReference>
<evidence type="ECO:0000313" key="4">
    <source>
        <dbReference type="Proteomes" id="UP001652660"/>
    </source>
</evidence>
<gene>
    <name evidence="5" type="primary">LOC113711390</name>
</gene>
<dbReference type="PANTHER" id="PTHR10775:SF182">
    <property type="entry name" value="TRANSPOSON, EN_SPM-LIKE, TRANSPOSASE-ASSOCIATED DOMAIN PROTEIN-RELATED"/>
    <property type="match status" value="1"/>
</dbReference>
<name>A0A6P6UIK4_COFAR</name>
<dbReference type="Pfam" id="PF13952">
    <property type="entry name" value="DUF4216"/>
    <property type="match status" value="1"/>
</dbReference>
<dbReference type="InterPro" id="IPR025452">
    <property type="entry name" value="DUF4218"/>
</dbReference>
<organism evidence="4 5">
    <name type="scientific">Coffea arabica</name>
    <name type="common">Arabian coffee</name>
    <dbReference type="NCBI Taxonomy" id="13443"/>
    <lineage>
        <taxon>Eukaryota</taxon>
        <taxon>Viridiplantae</taxon>
        <taxon>Streptophyta</taxon>
        <taxon>Embryophyta</taxon>
        <taxon>Tracheophyta</taxon>
        <taxon>Spermatophyta</taxon>
        <taxon>Magnoliopsida</taxon>
        <taxon>eudicotyledons</taxon>
        <taxon>Gunneridae</taxon>
        <taxon>Pentapetalae</taxon>
        <taxon>asterids</taxon>
        <taxon>lamiids</taxon>
        <taxon>Gentianales</taxon>
        <taxon>Rubiaceae</taxon>
        <taxon>Ixoroideae</taxon>
        <taxon>Gardenieae complex</taxon>
        <taxon>Bertiereae - Coffeeae clade</taxon>
        <taxon>Coffeeae</taxon>
        <taxon>Coffea</taxon>
    </lineage>
</organism>
<dbReference type="Pfam" id="PF13963">
    <property type="entry name" value="Transpos_assoc"/>
    <property type="match status" value="1"/>
</dbReference>
<evidence type="ECO:0000259" key="3">
    <source>
        <dbReference type="Pfam" id="PF13963"/>
    </source>
</evidence>
<evidence type="ECO:0000313" key="5">
    <source>
        <dbReference type="RefSeq" id="XP_027090359.2"/>
    </source>
</evidence>
<feature type="domain" description="DUF4218" evidence="2">
    <location>
        <begin position="682"/>
        <end position="795"/>
    </location>
</feature>